<dbReference type="InterPro" id="IPR003785">
    <property type="entry name" value="Creatininase/forma_Hydrolase"/>
</dbReference>
<keyword evidence="2" id="KW-0479">Metal-binding</keyword>
<keyword evidence="3" id="KW-0378">Hydrolase</keyword>
<dbReference type="InterPro" id="IPR024087">
    <property type="entry name" value="Creatininase-like_sf"/>
</dbReference>
<evidence type="ECO:0000313" key="7">
    <source>
        <dbReference type="Proteomes" id="UP000736856"/>
    </source>
</evidence>
<dbReference type="Pfam" id="PF02633">
    <property type="entry name" value="Creatininase"/>
    <property type="match status" value="1"/>
</dbReference>
<dbReference type="GO" id="GO:0016811">
    <property type="term" value="F:hydrolase activity, acting on carbon-nitrogen (but not peptide) bonds, in linear amides"/>
    <property type="evidence" value="ECO:0007669"/>
    <property type="project" value="TreeGrafter"/>
</dbReference>
<organism evidence="6 7">
    <name type="scientific">Candidatus Liberibacter ctenarytainae</name>
    <dbReference type="NCBI Taxonomy" id="2020335"/>
    <lineage>
        <taxon>Bacteria</taxon>
        <taxon>Pseudomonadati</taxon>
        <taxon>Pseudomonadota</taxon>
        <taxon>Alphaproteobacteria</taxon>
        <taxon>Hyphomicrobiales</taxon>
        <taxon>Rhizobiaceae</taxon>
        <taxon>Liberibacter</taxon>
    </lineage>
</organism>
<name>A0A937DLU1_9HYPH</name>
<evidence type="ECO:0000256" key="1">
    <source>
        <dbReference type="ARBA" id="ARBA00001947"/>
    </source>
</evidence>
<comment type="caution">
    <text evidence="6">The sequence shown here is derived from an EMBL/GenBank/DDBJ whole genome shotgun (WGS) entry which is preliminary data.</text>
</comment>
<reference evidence="6" key="1">
    <citation type="submission" date="2019-02" db="EMBL/GenBank/DDBJ databases">
        <title>A novel Candidatus Liberibacter species associated with the New Zealand native fuchsia psyllid, Ctenarytaina fuchsiae.</title>
        <authorList>
            <person name="Thompson S.M."/>
            <person name="Jorgensen N."/>
            <person name="David C."/>
            <person name="Bulman S.R."/>
            <person name="Smith G.R."/>
        </authorList>
    </citation>
    <scope>NUCLEOTIDE SEQUENCE</scope>
    <source>
        <strain evidence="6">Oxford</strain>
    </source>
</reference>
<proteinExistence type="inferred from homology"/>
<gene>
    <name evidence="6" type="ORF">EU981_02335</name>
</gene>
<dbReference type="Proteomes" id="UP000736856">
    <property type="component" value="Unassembled WGS sequence"/>
</dbReference>
<sequence length="277" mass="30610">MVNPAVRFEDNDFSSKSVERKDWIVVLPCGAYEQHGPHLPMDTDTIIAHGLVERTIRILPSTLPVTFMQVEPIGYSIEHMYAAGTKTLSYAEAIERWLAIIGHIGAVGVRKVVLLNAHGGNSPLISIVSTEARVRFSMLVVSTSWSRFGVPDGLITFLEQEIGIHGGEAETSMMLVLAPHLVNMNLSKNFSSRQLEFSRNFTYLRAYGPHSFGWTMEDLNAEGVVGNAMAATPETGESLLSHFSSCFIRLLGDVNTFNVDIFDKNAKNKSQSIESYD</sequence>
<comment type="similarity">
    <text evidence="5">Belongs to the creatininase superfamily.</text>
</comment>
<dbReference type="SUPFAM" id="SSF102215">
    <property type="entry name" value="Creatininase"/>
    <property type="match status" value="1"/>
</dbReference>
<accession>A0A937DLU1</accession>
<dbReference type="PANTHER" id="PTHR35005">
    <property type="entry name" value="3-DEHYDRO-SCYLLO-INOSOSE HYDROLASE"/>
    <property type="match status" value="1"/>
</dbReference>
<evidence type="ECO:0000256" key="3">
    <source>
        <dbReference type="ARBA" id="ARBA00022801"/>
    </source>
</evidence>
<evidence type="ECO:0000256" key="4">
    <source>
        <dbReference type="ARBA" id="ARBA00022833"/>
    </source>
</evidence>
<evidence type="ECO:0000256" key="5">
    <source>
        <dbReference type="ARBA" id="ARBA00024029"/>
    </source>
</evidence>
<evidence type="ECO:0000313" key="6">
    <source>
        <dbReference type="EMBL" id="MBL0848924.1"/>
    </source>
</evidence>
<keyword evidence="4" id="KW-0862">Zinc</keyword>
<dbReference type="GO" id="GO:0009231">
    <property type="term" value="P:riboflavin biosynthetic process"/>
    <property type="evidence" value="ECO:0007669"/>
    <property type="project" value="TreeGrafter"/>
</dbReference>
<dbReference type="Gene3D" id="3.40.50.10310">
    <property type="entry name" value="Creatininase"/>
    <property type="match status" value="1"/>
</dbReference>
<dbReference type="AlphaFoldDB" id="A0A937DLU1"/>
<dbReference type="EMBL" id="SEOL01000003">
    <property type="protein sequence ID" value="MBL0848924.1"/>
    <property type="molecule type" value="Genomic_DNA"/>
</dbReference>
<protein>
    <submittedName>
        <fullName evidence="6">Creatininase family protein</fullName>
    </submittedName>
</protein>
<comment type="cofactor">
    <cofactor evidence="1">
        <name>Zn(2+)</name>
        <dbReference type="ChEBI" id="CHEBI:29105"/>
    </cofactor>
</comment>
<evidence type="ECO:0000256" key="2">
    <source>
        <dbReference type="ARBA" id="ARBA00022723"/>
    </source>
</evidence>
<dbReference type="GO" id="GO:0046872">
    <property type="term" value="F:metal ion binding"/>
    <property type="evidence" value="ECO:0007669"/>
    <property type="project" value="UniProtKB-KW"/>
</dbReference>
<dbReference type="PANTHER" id="PTHR35005:SF1">
    <property type="entry name" value="2-AMINO-5-FORMYLAMINO-6-RIBOSYLAMINOPYRIMIDIN-4(3H)-ONE 5'-MONOPHOSPHATE DEFORMYLASE"/>
    <property type="match status" value="1"/>
</dbReference>